<evidence type="ECO:0000256" key="2">
    <source>
        <dbReference type="ARBA" id="ARBA00022448"/>
    </source>
</evidence>
<keyword evidence="5 7" id="KW-1133">Transmembrane helix</keyword>
<dbReference type="PANTHER" id="PTHR43386:SF1">
    <property type="entry name" value="D,D-DIPEPTIDE TRANSPORT SYSTEM PERMEASE PROTEIN DDPC-RELATED"/>
    <property type="match status" value="1"/>
</dbReference>
<dbReference type="SUPFAM" id="SSF161098">
    <property type="entry name" value="MetI-like"/>
    <property type="match status" value="1"/>
</dbReference>
<comment type="subcellular location">
    <subcellularLocation>
        <location evidence="1 7">Cell membrane</location>
        <topology evidence="1 7">Multi-pass membrane protein</topology>
    </subcellularLocation>
</comment>
<dbReference type="PROSITE" id="PS50928">
    <property type="entry name" value="ABC_TM1"/>
    <property type="match status" value="1"/>
</dbReference>
<dbReference type="InterPro" id="IPR025966">
    <property type="entry name" value="OppC_N"/>
</dbReference>
<proteinExistence type="inferred from homology"/>
<gene>
    <name evidence="9" type="ORF">Afil01_58940</name>
</gene>
<feature type="transmembrane region" description="Helical" evidence="7">
    <location>
        <begin position="158"/>
        <end position="183"/>
    </location>
</feature>
<dbReference type="RefSeq" id="WP_285666419.1">
    <property type="nucleotide sequence ID" value="NZ_BSTX01000004.1"/>
</dbReference>
<feature type="domain" description="ABC transmembrane type-1" evidence="8">
    <location>
        <begin position="123"/>
        <end position="327"/>
    </location>
</feature>
<dbReference type="GO" id="GO:0055085">
    <property type="term" value="P:transmembrane transport"/>
    <property type="evidence" value="ECO:0007669"/>
    <property type="project" value="InterPro"/>
</dbReference>
<evidence type="ECO:0000256" key="5">
    <source>
        <dbReference type="ARBA" id="ARBA00022989"/>
    </source>
</evidence>
<evidence type="ECO:0000256" key="1">
    <source>
        <dbReference type="ARBA" id="ARBA00004651"/>
    </source>
</evidence>
<dbReference type="PANTHER" id="PTHR43386">
    <property type="entry name" value="OLIGOPEPTIDE TRANSPORT SYSTEM PERMEASE PROTEIN APPC"/>
    <property type="match status" value="1"/>
</dbReference>
<dbReference type="InterPro" id="IPR035906">
    <property type="entry name" value="MetI-like_sf"/>
</dbReference>
<evidence type="ECO:0000259" key="8">
    <source>
        <dbReference type="PROSITE" id="PS50928"/>
    </source>
</evidence>
<dbReference type="Pfam" id="PF00528">
    <property type="entry name" value="BPD_transp_1"/>
    <property type="match status" value="1"/>
</dbReference>
<dbReference type="AlphaFoldDB" id="A0A9W6SRU0"/>
<comment type="similarity">
    <text evidence="7">Belongs to the binding-protein-dependent transport system permease family.</text>
</comment>
<evidence type="ECO:0000256" key="4">
    <source>
        <dbReference type="ARBA" id="ARBA00022692"/>
    </source>
</evidence>
<keyword evidence="6 7" id="KW-0472">Membrane</keyword>
<dbReference type="InterPro" id="IPR050366">
    <property type="entry name" value="BP-dependent_transpt_permease"/>
</dbReference>
<keyword evidence="4 7" id="KW-0812">Transmembrane</keyword>
<evidence type="ECO:0000313" key="10">
    <source>
        <dbReference type="Proteomes" id="UP001165079"/>
    </source>
</evidence>
<feature type="transmembrane region" description="Helical" evidence="7">
    <location>
        <begin position="305"/>
        <end position="327"/>
    </location>
</feature>
<comment type="caution">
    <text evidence="9">The sequence shown here is derived from an EMBL/GenBank/DDBJ whole genome shotgun (WGS) entry which is preliminary data.</text>
</comment>
<name>A0A9W6SRU0_9ACTN</name>
<dbReference type="Gene3D" id="1.10.3720.10">
    <property type="entry name" value="MetI-like"/>
    <property type="match status" value="1"/>
</dbReference>
<feature type="transmembrane region" description="Helical" evidence="7">
    <location>
        <begin position="253"/>
        <end position="283"/>
    </location>
</feature>
<keyword evidence="3" id="KW-1003">Cell membrane</keyword>
<dbReference type="EMBL" id="BSTX01000004">
    <property type="protein sequence ID" value="GLZ81087.1"/>
    <property type="molecule type" value="Genomic_DNA"/>
</dbReference>
<feature type="transmembrane region" description="Helical" evidence="7">
    <location>
        <begin position="49"/>
        <end position="74"/>
    </location>
</feature>
<accession>A0A9W6SRU0</accession>
<evidence type="ECO:0000256" key="6">
    <source>
        <dbReference type="ARBA" id="ARBA00023136"/>
    </source>
</evidence>
<protein>
    <submittedName>
        <fullName evidence="9">Peptide ABC transporter permease</fullName>
    </submittedName>
</protein>
<reference evidence="9" key="1">
    <citation type="submission" date="2023-03" db="EMBL/GenBank/DDBJ databases">
        <title>Actinorhabdospora filicis NBRC 111898.</title>
        <authorList>
            <person name="Ichikawa N."/>
            <person name="Sato H."/>
            <person name="Tonouchi N."/>
        </authorList>
    </citation>
    <scope>NUCLEOTIDE SEQUENCE</scope>
    <source>
        <strain evidence="9">NBRC 111898</strain>
    </source>
</reference>
<keyword evidence="2 7" id="KW-0813">Transport</keyword>
<dbReference type="Pfam" id="PF12911">
    <property type="entry name" value="OppC_N"/>
    <property type="match status" value="1"/>
</dbReference>
<keyword evidence="10" id="KW-1185">Reference proteome</keyword>
<dbReference type="InterPro" id="IPR000515">
    <property type="entry name" value="MetI-like"/>
</dbReference>
<organism evidence="9 10">
    <name type="scientific">Actinorhabdospora filicis</name>
    <dbReference type="NCBI Taxonomy" id="1785913"/>
    <lineage>
        <taxon>Bacteria</taxon>
        <taxon>Bacillati</taxon>
        <taxon>Actinomycetota</taxon>
        <taxon>Actinomycetes</taxon>
        <taxon>Micromonosporales</taxon>
        <taxon>Micromonosporaceae</taxon>
        <taxon>Actinorhabdospora</taxon>
    </lineage>
</organism>
<dbReference type="Proteomes" id="UP001165079">
    <property type="component" value="Unassembled WGS sequence"/>
</dbReference>
<evidence type="ECO:0000313" key="9">
    <source>
        <dbReference type="EMBL" id="GLZ81087.1"/>
    </source>
</evidence>
<dbReference type="GO" id="GO:0005886">
    <property type="term" value="C:plasma membrane"/>
    <property type="evidence" value="ECO:0007669"/>
    <property type="project" value="UniProtKB-SubCell"/>
</dbReference>
<feature type="transmembrane region" description="Helical" evidence="7">
    <location>
        <begin position="195"/>
        <end position="218"/>
    </location>
</feature>
<sequence length="340" mass="36852">MSGTMEPMVTETAGPGVAVMAEIPEAEARKFVGLSPGKLAWRRLKRDKVAFWSFVTVVVMFVVAYGAPLISLLYGKDYTTMNSDLLDAYGRPLGYLNGVSGEHWLGIQIGTGRDVFMQMIYGMRTSMTISFVSAVGAIFFGVVVGIIAGYFGGWIDAIISWFIDFMLSFPFLIFAMAAVPIFANVVVGEAKEVPGWINASFLIMVFLIFGWTGTARLVRGQVIGLREREFVEAARASGAGPMHIIFRQLLPNVWAPILVSFSMAVPAFIAAEAALSFLGIGVLEPTPDLGRLVGQAVATMQLDGMWMYLLVTGGAVFLLVLAFNLFGDALRDALDPKSSR</sequence>
<feature type="transmembrane region" description="Helical" evidence="7">
    <location>
        <begin position="129"/>
        <end position="151"/>
    </location>
</feature>
<dbReference type="CDD" id="cd06261">
    <property type="entry name" value="TM_PBP2"/>
    <property type="match status" value="1"/>
</dbReference>
<evidence type="ECO:0000256" key="3">
    <source>
        <dbReference type="ARBA" id="ARBA00022475"/>
    </source>
</evidence>
<evidence type="ECO:0000256" key="7">
    <source>
        <dbReference type="RuleBase" id="RU363032"/>
    </source>
</evidence>